<accession>A0AAF0YUE2</accession>
<dbReference type="KEGG" id="cpyr:CYJ47_12740"/>
<protein>
    <submittedName>
        <fullName evidence="1">Uncharacterized protein</fullName>
    </submittedName>
</protein>
<organism evidence="1 2">
    <name type="scientific">Corynebacterium pyruviciproducens</name>
    <dbReference type="NCBI Taxonomy" id="598660"/>
    <lineage>
        <taxon>Bacteria</taxon>
        <taxon>Bacillati</taxon>
        <taxon>Actinomycetota</taxon>
        <taxon>Actinomycetes</taxon>
        <taxon>Mycobacteriales</taxon>
        <taxon>Corynebacteriaceae</taxon>
        <taxon>Corynebacterium</taxon>
    </lineage>
</organism>
<reference evidence="1" key="1">
    <citation type="submission" date="2017-12" db="EMBL/GenBank/DDBJ databases">
        <authorList>
            <person name="Thomas-White K."/>
            <person name="Wolfe A.J."/>
        </authorList>
    </citation>
    <scope>NUCLEOTIDE SEQUENCE</scope>
    <source>
        <strain evidence="1">UMB0763</strain>
    </source>
</reference>
<evidence type="ECO:0000313" key="2">
    <source>
        <dbReference type="Proteomes" id="UP000234560"/>
    </source>
</evidence>
<gene>
    <name evidence="1" type="ORF">CYJ47_12740</name>
</gene>
<dbReference type="AlphaFoldDB" id="A0AAF0YUE2"/>
<proteinExistence type="predicted"/>
<name>A0AAF0YUE2_9CORY</name>
<dbReference type="EMBL" id="CP136958">
    <property type="protein sequence ID" value="WOT02094.1"/>
    <property type="molecule type" value="Genomic_DNA"/>
</dbReference>
<dbReference type="RefSeq" id="WP_101679122.1">
    <property type="nucleotide sequence ID" value="NZ_CAMIHY010000040.1"/>
</dbReference>
<sequence>MTDWIGFDARKYYPEAYVKLSETLNKNLWSSPSMLAAQNAVLESFNTVNNANLLPGLKVISPFQEQLAARNWLPNTLELVRKSQPDADLLSSSLAQHFMLRNSPAWEKLQKSISRNLSPSKALGTDVLKQYNRIFSDAALGVAEAIHNLQLEKLPDNFLDLHIGLSVKKIRWILSQDPYPIYNAPRAEIVEALILAETDEQRRAILESKASLIISDCREVLSKVSDPRFSTLLAHIDQGIAAYNFGLIRPAQAALAVVLDCMVARCINLTIVRTQMKNPESGKKELEKMALADFLVWAPIPASHVGFKGGKGEPPPCRFSRHGTIHSTGERQYSKTNFIYALMLDTSLLSWLSERADQYDF</sequence>
<reference evidence="1" key="2">
    <citation type="submission" date="2023-10" db="EMBL/GenBank/DDBJ databases">
        <authorList>
            <person name="Choi B."/>
        </authorList>
    </citation>
    <scope>NUCLEOTIDE SEQUENCE</scope>
    <source>
        <strain evidence="1">UMB0763</strain>
    </source>
</reference>
<evidence type="ECO:0000313" key="1">
    <source>
        <dbReference type="EMBL" id="WOT02094.1"/>
    </source>
</evidence>
<dbReference type="Proteomes" id="UP000234560">
    <property type="component" value="Chromosome"/>
</dbReference>